<dbReference type="Proteomes" id="UP000190872">
    <property type="component" value="Unassembled WGS sequence"/>
</dbReference>
<sequence>MTNKKIRVFLSRPNPFTNEQQYFIDKLKSTLENYNIESITLQAKDYSPYESLSALNEMIKRCYGMVILAFGHTYIKSGVLKKGAIQDKKFFESDEQPLDGKWITSSFCQIEGAMAISNNIPILIIKQKNLRIDGILKDDKKIVSVSDFSLENKTQIDSFFEQILEKEIYCWKKSLEEIFNTIEGNIV</sequence>
<reference evidence="2 4" key="2">
    <citation type="submission" date="2017-02" db="EMBL/GenBank/DDBJ databases">
        <title>Draft genome sequence of Streptococcus mitis CCUG 61082.</title>
        <authorList>
            <person name="Salva-Serra F."/>
            <person name="Engstrom-Jakobsson H."/>
            <person name="Thorell K."/>
            <person name="Jaen-Luchoro D."/>
            <person name="Gonzales-Siles L."/>
            <person name="Karlsson R."/>
            <person name="Gomila M."/>
            <person name="Yazdan S."/>
            <person name="Boulund F."/>
            <person name="Johnning A."/>
            <person name="Engstrand L."/>
            <person name="Kristiansson E."/>
            <person name="Moore E."/>
        </authorList>
    </citation>
    <scope>NUCLEOTIDE SEQUENCE [LARGE SCALE GENOMIC DNA]</scope>
    <source>
        <strain evidence="2 4">CCUG 61082</strain>
    </source>
</reference>
<dbReference type="Proteomes" id="UP000070779">
    <property type="component" value="Unassembled WGS sequence"/>
</dbReference>
<name>A0A139RAQ9_STRMT</name>
<evidence type="ECO:0000313" key="3">
    <source>
        <dbReference type="Proteomes" id="UP000070779"/>
    </source>
</evidence>
<dbReference type="RefSeq" id="WP_061864608.1">
    <property type="nucleotide sequence ID" value="NZ_CAMHYZ010000006.1"/>
</dbReference>
<comment type="caution">
    <text evidence="1">The sequence shown here is derived from an EMBL/GenBank/DDBJ whole genome shotgun (WGS) entry which is preliminary data.</text>
</comment>
<dbReference type="EMBL" id="LQZD01000308">
    <property type="protein sequence ID" value="KXU11846.1"/>
    <property type="molecule type" value="Genomic_DNA"/>
</dbReference>
<reference evidence="1 3" key="1">
    <citation type="submission" date="2016-01" db="EMBL/GenBank/DDBJ databases">
        <title>Highly variable Streptococcus oralis are common among viridans streptococci isolated from primates.</title>
        <authorList>
            <person name="Denapaite D."/>
            <person name="Rieger M."/>
            <person name="Koendgen S."/>
            <person name="Brueckner R."/>
            <person name="Ochigava I."/>
            <person name="Kappeler P."/>
            <person name="Maetz-Rensing K."/>
            <person name="Leendertz F."/>
            <person name="Hakenbeck R."/>
        </authorList>
    </citation>
    <scope>NUCLEOTIDE SEQUENCE [LARGE SCALE GENOMIC DNA]</scope>
    <source>
        <strain evidence="1 3">DD22</strain>
    </source>
</reference>
<dbReference type="EMBL" id="MUXS01000025">
    <property type="protein sequence ID" value="OOR79109.1"/>
    <property type="molecule type" value="Genomic_DNA"/>
</dbReference>
<proteinExistence type="predicted"/>
<dbReference type="PATRIC" id="fig|28037.238.peg.1383"/>
<dbReference type="AlphaFoldDB" id="A0A139RAQ9"/>
<organism evidence="1 3">
    <name type="scientific">Streptococcus mitis</name>
    <dbReference type="NCBI Taxonomy" id="28037"/>
    <lineage>
        <taxon>Bacteria</taxon>
        <taxon>Bacillati</taxon>
        <taxon>Bacillota</taxon>
        <taxon>Bacilli</taxon>
        <taxon>Lactobacillales</taxon>
        <taxon>Streptococcaceae</taxon>
        <taxon>Streptococcus</taxon>
        <taxon>Streptococcus mitis group</taxon>
    </lineage>
</organism>
<accession>A0A139RAQ9</accession>
<evidence type="ECO:0000313" key="4">
    <source>
        <dbReference type="Proteomes" id="UP000190872"/>
    </source>
</evidence>
<evidence type="ECO:0000313" key="1">
    <source>
        <dbReference type="EMBL" id="KXU11846.1"/>
    </source>
</evidence>
<protein>
    <submittedName>
        <fullName evidence="1">Uncharacterized protein</fullName>
    </submittedName>
</protein>
<evidence type="ECO:0000313" key="2">
    <source>
        <dbReference type="EMBL" id="OOR79109.1"/>
    </source>
</evidence>
<gene>
    <name evidence="2" type="ORF">B0179_10065</name>
    <name evidence="1" type="ORF">SMIDD22_01150</name>
</gene>